<accession>A0ABR8YV57</accession>
<protein>
    <submittedName>
        <fullName evidence="1">Uncharacterized protein</fullName>
    </submittedName>
</protein>
<reference evidence="1 2" key="1">
    <citation type="submission" date="2020-08" db="EMBL/GenBank/DDBJ databases">
        <title>A Genomic Blueprint of the Chicken Gut Microbiome.</title>
        <authorList>
            <person name="Gilroy R."/>
            <person name="Ravi A."/>
            <person name="Getino M."/>
            <person name="Pursley I."/>
            <person name="Horton D.L."/>
            <person name="Alikhan N.-F."/>
            <person name="Baker D."/>
            <person name="Gharbi K."/>
            <person name="Hall N."/>
            <person name="Watson M."/>
            <person name="Adriaenssens E.M."/>
            <person name="Foster-Nyarko E."/>
            <person name="Jarju S."/>
            <person name="Secka A."/>
            <person name="Antonio M."/>
            <person name="Oren A."/>
            <person name="Chaudhuri R."/>
            <person name="La Ragione R.M."/>
            <person name="Hildebrand F."/>
            <person name="Pallen M.J."/>
        </authorList>
    </citation>
    <scope>NUCLEOTIDE SEQUENCE [LARGE SCALE GENOMIC DNA]</scope>
    <source>
        <strain evidence="1 2">N37</strain>
    </source>
</reference>
<keyword evidence="2" id="KW-1185">Reference proteome</keyword>
<sequence>MKYLNSVKELIGNTLIVKLNNLNIKHDVVNKTSVCFKRTITVNRVHRLDF</sequence>
<proteinExistence type="predicted"/>
<gene>
    <name evidence="1" type="ORF">H9637_12610</name>
</gene>
<dbReference type="Proteomes" id="UP000627166">
    <property type="component" value="Unassembled WGS sequence"/>
</dbReference>
<dbReference type="EMBL" id="JACSQB010000099">
    <property type="protein sequence ID" value="MBD8047873.1"/>
    <property type="molecule type" value="Genomic_DNA"/>
</dbReference>
<evidence type="ECO:0000313" key="1">
    <source>
        <dbReference type="EMBL" id="MBD8047873.1"/>
    </source>
</evidence>
<organism evidence="1 2">
    <name type="scientific">Clostridium faecium</name>
    <dbReference type="NCBI Taxonomy" id="2762223"/>
    <lineage>
        <taxon>Bacteria</taxon>
        <taxon>Bacillati</taxon>
        <taxon>Bacillota</taxon>
        <taxon>Clostridia</taxon>
        <taxon>Eubacteriales</taxon>
        <taxon>Clostridiaceae</taxon>
        <taxon>Clostridium</taxon>
    </lineage>
</organism>
<evidence type="ECO:0000313" key="2">
    <source>
        <dbReference type="Proteomes" id="UP000627166"/>
    </source>
</evidence>
<name>A0ABR8YV57_9CLOT</name>
<comment type="caution">
    <text evidence="1">The sequence shown here is derived from an EMBL/GenBank/DDBJ whole genome shotgun (WGS) entry which is preliminary data.</text>
</comment>
<dbReference type="RefSeq" id="WP_191740842.1">
    <property type="nucleotide sequence ID" value="NZ_JACSQB010000099.1"/>
</dbReference>